<dbReference type="AlphaFoldDB" id="A0A2H1YKS3"/>
<feature type="chain" id="PRO_5013742710" description="PsbP C-terminal domain-containing protein" evidence="1">
    <location>
        <begin position="22"/>
        <end position="186"/>
    </location>
</feature>
<dbReference type="RefSeq" id="WP_101918282.1">
    <property type="nucleotide sequence ID" value="NZ_OENF01000040.1"/>
</dbReference>
<dbReference type="EMBL" id="OENF01000040">
    <property type="protein sequence ID" value="SOS75657.1"/>
    <property type="molecule type" value="Genomic_DNA"/>
</dbReference>
<accession>A0A2H1YKS3</accession>
<reference evidence="3" key="1">
    <citation type="submission" date="2017-11" db="EMBL/GenBank/DDBJ databases">
        <authorList>
            <person name="Duchaud E."/>
        </authorList>
    </citation>
    <scope>NUCLEOTIDE SEQUENCE [LARGE SCALE GENOMIC DNA]</scope>
    <source>
        <strain evidence="3">Tenacibaculum sp. TNO020</strain>
    </source>
</reference>
<organism evidence="2 3">
    <name type="scientific">Tenacibaculum piscium</name>
    <dbReference type="NCBI Taxonomy" id="1458515"/>
    <lineage>
        <taxon>Bacteria</taxon>
        <taxon>Pseudomonadati</taxon>
        <taxon>Bacteroidota</taxon>
        <taxon>Flavobacteriia</taxon>
        <taxon>Flavobacteriales</taxon>
        <taxon>Flavobacteriaceae</taxon>
        <taxon>Tenacibaculum</taxon>
    </lineage>
</organism>
<evidence type="ECO:0008006" key="4">
    <source>
        <dbReference type="Google" id="ProtNLM"/>
    </source>
</evidence>
<dbReference type="Proteomes" id="UP000234211">
    <property type="component" value="Unassembled WGS sequence"/>
</dbReference>
<keyword evidence="3" id="KW-1185">Reference proteome</keyword>
<evidence type="ECO:0000313" key="3">
    <source>
        <dbReference type="Proteomes" id="UP000234211"/>
    </source>
</evidence>
<evidence type="ECO:0000313" key="2">
    <source>
        <dbReference type="EMBL" id="SOS75657.1"/>
    </source>
</evidence>
<proteinExistence type="predicted"/>
<keyword evidence="1" id="KW-0732">Signal</keyword>
<gene>
    <name evidence="2" type="ORF">TNO020_50058</name>
</gene>
<evidence type="ECO:0000256" key="1">
    <source>
        <dbReference type="SAM" id="SignalP"/>
    </source>
</evidence>
<name>A0A2H1YKS3_9FLAO</name>
<protein>
    <recommendedName>
        <fullName evidence="4">PsbP C-terminal domain-containing protein</fullName>
    </recommendedName>
</protein>
<dbReference type="OrthoDB" id="1445831at2"/>
<sequence length="186" mass="21611">MIKIKTSLSSLALILILTSCGANKPKIHHLTEGEIKTYRNAQNYTVKLPETWKAVADHDFVTYTPKNLGAIFYKNTVRIFNITPKKTGAVTGSEKITLQKVTEDYINHHFTQKEVSLQEVTKHQTKFGTTYVQHYKHDWNSVNYDTIRFFFEVKGNYYTFTYSSEEKYQKKYQAAADLIFKSLAFK</sequence>
<feature type="signal peptide" evidence="1">
    <location>
        <begin position="1"/>
        <end position="21"/>
    </location>
</feature>
<dbReference type="PROSITE" id="PS51257">
    <property type="entry name" value="PROKAR_LIPOPROTEIN"/>
    <property type="match status" value="1"/>
</dbReference>